<organism evidence="2 3">
    <name type="scientific">Lutimonas vermicola</name>
    <dbReference type="NCBI Taxonomy" id="414288"/>
    <lineage>
        <taxon>Bacteria</taxon>
        <taxon>Pseudomonadati</taxon>
        <taxon>Bacteroidota</taxon>
        <taxon>Flavobacteriia</taxon>
        <taxon>Flavobacteriales</taxon>
        <taxon>Flavobacteriaceae</taxon>
        <taxon>Lutimonas</taxon>
    </lineage>
</organism>
<reference evidence="2 3" key="1">
    <citation type="submission" date="2024-04" db="EMBL/GenBank/DDBJ databases">
        <title>whole genome sequencing of Lutimonas vermicola strain IMCC1616.</title>
        <authorList>
            <person name="Bae S.S."/>
        </authorList>
    </citation>
    <scope>NUCLEOTIDE SEQUENCE [LARGE SCALE GENOMIC DNA]</scope>
    <source>
        <strain evidence="2 3">IMCC1616</strain>
    </source>
</reference>
<evidence type="ECO:0000313" key="3">
    <source>
        <dbReference type="Proteomes" id="UP001474120"/>
    </source>
</evidence>
<dbReference type="EMBL" id="JBCDNA010000002">
    <property type="protein sequence ID" value="MEL4456471.1"/>
    <property type="molecule type" value="Genomic_DNA"/>
</dbReference>
<dbReference type="SUPFAM" id="SSF103515">
    <property type="entry name" value="Autotransporter"/>
    <property type="match status" value="1"/>
</dbReference>
<dbReference type="Proteomes" id="UP001474120">
    <property type="component" value="Unassembled WGS sequence"/>
</dbReference>
<dbReference type="Pfam" id="PF12099">
    <property type="entry name" value="DUF3575"/>
    <property type="match status" value="1"/>
</dbReference>
<dbReference type="InterPro" id="IPR036709">
    <property type="entry name" value="Autotransporte_beta_dom_sf"/>
</dbReference>
<dbReference type="InterPro" id="IPR021958">
    <property type="entry name" value="DUF3575"/>
</dbReference>
<evidence type="ECO:0000256" key="1">
    <source>
        <dbReference type="SAM" id="SignalP"/>
    </source>
</evidence>
<protein>
    <submittedName>
        <fullName evidence="2">DUF3575 domain-containing protein</fullName>
    </submittedName>
</protein>
<comment type="caution">
    <text evidence="2">The sequence shown here is derived from an EMBL/GenBank/DDBJ whole genome shotgun (WGS) entry which is preliminary data.</text>
</comment>
<feature type="chain" id="PRO_5046317208" evidence="1">
    <location>
        <begin position="21"/>
        <end position="168"/>
    </location>
</feature>
<gene>
    <name evidence="2" type="ORF">AABB81_11225</name>
</gene>
<keyword evidence="1" id="KW-0732">Signal</keyword>
<proteinExistence type="predicted"/>
<sequence length="168" mass="19268">MKKHISVFLMLSLFAMNTIAQKNAVKLGTITFGGTNYGVQYERSISSHFSLVVQYGVAVTLNWSQTILFGDGFYAEGRYYFTTDKDLLEGWHLGVNFNYINTTIEDDFEKNYLERFGFGPVAGYQWVFARHITLDALFGWGWMDTSTNLPEYHKGFFPLIGINLGYNF</sequence>
<evidence type="ECO:0000313" key="2">
    <source>
        <dbReference type="EMBL" id="MEL4456471.1"/>
    </source>
</evidence>
<dbReference type="RefSeq" id="WP_342160615.1">
    <property type="nucleotide sequence ID" value="NZ_JBCDNA010000002.1"/>
</dbReference>
<name>A0ABU9L201_9FLAO</name>
<keyword evidence="3" id="KW-1185">Reference proteome</keyword>
<feature type="signal peptide" evidence="1">
    <location>
        <begin position="1"/>
        <end position="20"/>
    </location>
</feature>
<accession>A0ABU9L201</accession>